<evidence type="ECO:0000313" key="3">
    <source>
        <dbReference type="Proteomes" id="UP000019335"/>
    </source>
</evidence>
<accession>W7TKV6</accession>
<sequence>MRAHAVLLLAMATAVQAFWPSFIAVKQSFCRRKEALTLCAFKGTADRRDHIRSQVALGGLGALLLAANPPLALADSTGKYSTKQTAKKRYLPRVRKGVAKFQALGETLDNPETIKAFNQYVEDSLAAALALYGSSTRIGELPDPKSRTVEKEAEDFVKEVNAMAKGGDVKASYEGAKTALAAYLAGTKLEPLSDPVYKDMDR</sequence>
<comment type="caution">
    <text evidence="2">The sequence shown here is derived from an EMBL/GenBank/DDBJ whole genome shotgun (WGS) entry which is preliminary data.</text>
</comment>
<keyword evidence="1" id="KW-0732">Signal</keyword>
<dbReference type="EMBL" id="AZIL01000609">
    <property type="protein sequence ID" value="EWM26707.1"/>
    <property type="molecule type" value="Genomic_DNA"/>
</dbReference>
<dbReference type="OrthoDB" id="10649624at2759"/>
<keyword evidence="3" id="KW-1185">Reference proteome</keyword>
<evidence type="ECO:0000256" key="1">
    <source>
        <dbReference type="SAM" id="SignalP"/>
    </source>
</evidence>
<name>W7TKV6_9STRA</name>
<gene>
    <name evidence="2" type="ORF">Naga_100001g92</name>
</gene>
<feature type="chain" id="PRO_5004900787" evidence="1">
    <location>
        <begin position="18"/>
        <end position="202"/>
    </location>
</feature>
<proteinExistence type="predicted"/>
<dbReference type="Proteomes" id="UP000019335">
    <property type="component" value="Chromosome 8"/>
</dbReference>
<organism evidence="2 3">
    <name type="scientific">Nannochloropsis gaditana</name>
    <dbReference type="NCBI Taxonomy" id="72520"/>
    <lineage>
        <taxon>Eukaryota</taxon>
        <taxon>Sar</taxon>
        <taxon>Stramenopiles</taxon>
        <taxon>Ochrophyta</taxon>
        <taxon>Eustigmatophyceae</taxon>
        <taxon>Eustigmatales</taxon>
        <taxon>Monodopsidaceae</taxon>
        <taxon>Nannochloropsis</taxon>
    </lineage>
</organism>
<dbReference type="AlphaFoldDB" id="W7TKV6"/>
<protein>
    <submittedName>
        <fullName evidence="2">Uncharacterized protein</fullName>
    </submittedName>
</protein>
<evidence type="ECO:0000313" key="2">
    <source>
        <dbReference type="EMBL" id="EWM26707.1"/>
    </source>
</evidence>
<feature type="signal peptide" evidence="1">
    <location>
        <begin position="1"/>
        <end position="17"/>
    </location>
</feature>
<reference evidence="2 3" key="1">
    <citation type="journal article" date="2014" name="Mol. Plant">
        <title>Chromosome Scale Genome Assembly and Transcriptome Profiling of Nannochloropsis gaditana in Nitrogen Depletion.</title>
        <authorList>
            <person name="Corteggiani Carpinelli E."/>
            <person name="Telatin A."/>
            <person name="Vitulo N."/>
            <person name="Forcato C."/>
            <person name="D'Angelo M."/>
            <person name="Schiavon R."/>
            <person name="Vezzi A."/>
            <person name="Giacometti G.M."/>
            <person name="Morosinotto T."/>
            <person name="Valle G."/>
        </authorList>
    </citation>
    <scope>NUCLEOTIDE SEQUENCE [LARGE SCALE GENOMIC DNA]</scope>
    <source>
        <strain evidence="2 3">B-31</strain>
    </source>
</reference>